<feature type="compositionally biased region" description="Basic and acidic residues" evidence="1">
    <location>
        <begin position="329"/>
        <end position="340"/>
    </location>
</feature>
<feature type="compositionally biased region" description="Basic residues" evidence="1">
    <location>
        <begin position="255"/>
        <end position="267"/>
    </location>
</feature>
<feature type="compositionally biased region" description="Low complexity" evidence="1">
    <location>
        <begin position="233"/>
        <end position="254"/>
    </location>
</feature>
<evidence type="ECO:0000313" key="3">
    <source>
        <dbReference type="Proteomes" id="UP000078512"/>
    </source>
</evidence>
<feature type="compositionally biased region" description="Polar residues" evidence="1">
    <location>
        <begin position="61"/>
        <end position="70"/>
    </location>
</feature>
<organism evidence="2 3">
    <name type="scientific">Linnemannia elongata AG-77</name>
    <dbReference type="NCBI Taxonomy" id="1314771"/>
    <lineage>
        <taxon>Eukaryota</taxon>
        <taxon>Fungi</taxon>
        <taxon>Fungi incertae sedis</taxon>
        <taxon>Mucoromycota</taxon>
        <taxon>Mortierellomycotina</taxon>
        <taxon>Mortierellomycetes</taxon>
        <taxon>Mortierellales</taxon>
        <taxon>Mortierellaceae</taxon>
        <taxon>Linnemannia</taxon>
    </lineage>
</organism>
<feature type="compositionally biased region" description="Low complexity" evidence="1">
    <location>
        <begin position="76"/>
        <end position="101"/>
    </location>
</feature>
<feature type="compositionally biased region" description="Polar residues" evidence="1">
    <location>
        <begin position="630"/>
        <end position="639"/>
    </location>
</feature>
<feature type="compositionally biased region" description="Basic residues" evidence="1">
    <location>
        <begin position="288"/>
        <end position="298"/>
    </location>
</feature>
<feature type="compositionally biased region" description="Polar residues" evidence="1">
    <location>
        <begin position="209"/>
        <end position="226"/>
    </location>
</feature>
<feature type="compositionally biased region" description="Polar residues" evidence="1">
    <location>
        <begin position="271"/>
        <end position="287"/>
    </location>
</feature>
<feature type="region of interest" description="Disordered" evidence="1">
    <location>
        <begin position="670"/>
        <end position="732"/>
    </location>
</feature>
<dbReference type="OrthoDB" id="2444596at2759"/>
<feature type="region of interest" description="Disordered" evidence="1">
    <location>
        <begin position="766"/>
        <end position="865"/>
    </location>
</feature>
<accession>A0A197JL37</accession>
<feature type="compositionally biased region" description="Low complexity" evidence="1">
    <location>
        <begin position="688"/>
        <end position="708"/>
    </location>
</feature>
<evidence type="ECO:0000256" key="1">
    <source>
        <dbReference type="SAM" id="MobiDB-lite"/>
    </source>
</evidence>
<proteinExistence type="predicted"/>
<sequence>METFTPSTPSSPFSSPQTMVTHLETLTHRLAIQESQQRQIDPIQNDSKFLDQIAETQMSTNVNTTVADNQSPLPLPALSTPSSSSSPSTSTSTSAALSSPADKPKTAPVKSPITSMTKAPTPNSTAPTTTTTTTSTKKPPTTPGSTKNLPAKAKTTKSSSKPTKQCQKTSIQSCPSPKAQLRLDSFLVSKKPSLASATKPVVDSETKSPGKTNLKLATNANSNISNQPPPALKTPTTTAAKSTSATTSSTTLLKPKSRVRVRVRTKPARTPPSTNATKLTEPTTSSPVKKRTIIRHKISNTPPSPPKPRLKANIFFGLLPPPTVTTANRKADETLRREGDPNPSASMSTKTAEKHKKALKAESDTSSTPPPADTNVAKAKLNKGKSFVTDSNDSSSTGSTTATVKDALLTEVVTSRVVKSMSSLSEHKYANAPAVKTGPDKPVVPAAAKCTTTPPLVINKKSVPIEISSRVIKIKSSAPESKSRPTTAIPTSTTTPALTVMATSETASLKTVQKPTKVSCTSKNAMTTTAICKTKTLPSPISKSVIAPVARSKKSSNTAPISWTKTTSGTTTAVTVVPKTKVTSKGASIASKSSSKQSTVPKTPMSSTTTTIATTTSVSKDSSIVPKPSKNLTISTSAPKNNNKDKLKDNDSLRTTSEITAATKPAAQTCNPVLPQQPQQPSPPPVQPLATTTSISSILPSPISPLWPNEDMSMDSPAFSPTTSTQAPRRTNFAFNTSPSGIVLSLSTNHSYLQTQNRQFATSIPATGTTTTTTSNSCQPAPAQALHSPLGRTTPPPPRPKRVLELMLQSDHENDSPYYNYLRRSQRNPSTSQNDITSSSSSLRPQKRQRLADISAESTAGRTHGMFGQTAFEQALDTMSFKYPTPARRVPGPTTASQRLRLFQKRRREASTSTMAVGRRVVGGGGRGAPRWIP</sequence>
<evidence type="ECO:0000313" key="2">
    <source>
        <dbReference type="EMBL" id="OAQ25216.1"/>
    </source>
</evidence>
<keyword evidence="3" id="KW-1185">Reference proteome</keyword>
<dbReference type="Proteomes" id="UP000078512">
    <property type="component" value="Unassembled WGS sequence"/>
</dbReference>
<reference evidence="2 3" key="1">
    <citation type="submission" date="2016-05" db="EMBL/GenBank/DDBJ databases">
        <title>Genome sequencing reveals origins of a unique bacterial endosymbiosis in the earliest lineages of terrestrial Fungi.</title>
        <authorList>
            <consortium name="DOE Joint Genome Institute"/>
            <person name="Uehling J."/>
            <person name="Gryganskyi A."/>
            <person name="Hameed K."/>
            <person name="Tschaplinski T."/>
            <person name="Misztal P."/>
            <person name="Wu S."/>
            <person name="Desiro A."/>
            <person name="Vande Pol N."/>
            <person name="Du Z.-Y."/>
            <person name="Zienkiewicz A."/>
            <person name="Zienkiewicz K."/>
            <person name="Morin E."/>
            <person name="Tisserant E."/>
            <person name="Splivallo R."/>
            <person name="Hainaut M."/>
            <person name="Henrissat B."/>
            <person name="Ohm R."/>
            <person name="Kuo A."/>
            <person name="Yan J."/>
            <person name="Lipzen A."/>
            <person name="Nolan M."/>
            <person name="Labutti K."/>
            <person name="Barry K."/>
            <person name="Goldstein A."/>
            <person name="Labbe J."/>
            <person name="Schadt C."/>
            <person name="Tuskan G."/>
            <person name="Grigoriev I."/>
            <person name="Martin F."/>
            <person name="Vilgalys R."/>
            <person name="Bonito G."/>
        </authorList>
    </citation>
    <scope>NUCLEOTIDE SEQUENCE [LARGE SCALE GENOMIC DNA]</scope>
    <source>
        <strain evidence="2 3">AG-77</strain>
    </source>
</reference>
<feature type="compositionally biased region" description="Polar residues" evidence="1">
    <location>
        <begin position="719"/>
        <end position="732"/>
    </location>
</feature>
<dbReference type="EMBL" id="KV442081">
    <property type="protein sequence ID" value="OAQ25216.1"/>
    <property type="molecule type" value="Genomic_DNA"/>
</dbReference>
<feature type="region of interest" description="Disordered" evidence="1">
    <location>
        <begin position="585"/>
        <end position="653"/>
    </location>
</feature>
<protein>
    <submittedName>
        <fullName evidence="2">Uncharacterized protein</fullName>
    </submittedName>
</protein>
<feature type="compositionally biased region" description="Polar residues" evidence="1">
    <location>
        <begin position="827"/>
        <end position="837"/>
    </location>
</feature>
<feature type="region of interest" description="Disordered" evidence="1">
    <location>
        <begin position="321"/>
        <end position="401"/>
    </location>
</feature>
<dbReference type="AlphaFoldDB" id="A0A197JL37"/>
<feature type="compositionally biased region" description="Low complexity" evidence="1">
    <location>
        <begin position="585"/>
        <end position="620"/>
    </location>
</feature>
<feature type="compositionally biased region" description="Low complexity" evidence="1">
    <location>
        <begin position="117"/>
        <end position="170"/>
    </location>
</feature>
<feature type="compositionally biased region" description="Pro residues" evidence="1">
    <location>
        <begin position="678"/>
        <end position="687"/>
    </location>
</feature>
<name>A0A197JL37_9FUNG</name>
<feature type="region of interest" description="Disordered" evidence="1">
    <location>
        <begin position="193"/>
        <end position="309"/>
    </location>
</feature>
<feature type="region of interest" description="Disordered" evidence="1">
    <location>
        <begin position="61"/>
        <end position="177"/>
    </location>
</feature>
<gene>
    <name evidence="2" type="ORF">K457DRAFT_129192</name>
</gene>
<feature type="compositionally biased region" description="Low complexity" evidence="1">
    <location>
        <begin position="389"/>
        <end position="401"/>
    </location>
</feature>
<feature type="compositionally biased region" description="Basic and acidic residues" evidence="1">
    <location>
        <begin position="642"/>
        <end position="652"/>
    </location>
</feature>